<dbReference type="SUPFAM" id="SSF53474">
    <property type="entry name" value="alpha/beta-Hydrolases"/>
    <property type="match status" value="1"/>
</dbReference>
<dbReference type="Proteomes" id="UP000297564">
    <property type="component" value="Unassembled WGS sequence"/>
</dbReference>
<dbReference type="Pfam" id="PF12697">
    <property type="entry name" value="Abhydrolase_6"/>
    <property type="match status" value="1"/>
</dbReference>
<dbReference type="InterPro" id="IPR029058">
    <property type="entry name" value="AB_hydrolase_fold"/>
</dbReference>
<dbReference type="InterPro" id="IPR050266">
    <property type="entry name" value="AB_hydrolase_sf"/>
</dbReference>
<dbReference type="InterPro" id="IPR000073">
    <property type="entry name" value="AB_hydrolase_1"/>
</dbReference>
<dbReference type="GO" id="GO:0016020">
    <property type="term" value="C:membrane"/>
    <property type="evidence" value="ECO:0007669"/>
    <property type="project" value="TreeGrafter"/>
</dbReference>
<name>A0A4Z0BD67_9BURK</name>
<dbReference type="RefSeq" id="WP_135286412.1">
    <property type="nucleotide sequence ID" value="NZ_SMLL01000007.1"/>
</dbReference>
<dbReference type="PANTHER" id="PTHR43798">
    <property type="entry name" value="MONOACYLGLYCEROL LIPASE"/>
    <property type="match status" value="1"/>
</dbReference>
<dbReference type="OrthoDB" id="9780765at2"/>
<dbReference type="EMBL" id="SMLL01000007">
    <property type="protein sequence ID" value="TFY97245.1"/>
    <property type="molecule type" value="Genomic_DNA"/>
</dbReference>
<evidence type="ECO:0000313" key="3">
    <source>
        <dbReference type="Proteomes" id="UP000297564"/>
    </source>
</evidence>
<comment type="caution">
    <text evidence="2">The sequence shown here is derived from an EMBL/GenBank/DDBJ whole genome shotgun (WGS) entry which is preliminary data.</text>
</comment>
<keyword evidence="3" id="KW-1185">Reference proteome</keyword>
<dbReference type="GO" id="GO:0016787">
    <property type="term" value="F:hydrolase activity"/>
    <property type="evidence" value="ECO:0007669"/>
    <property type="project" value="UniProtKB-KW"/>
</dbReference>
<evidence type="ECO:0000313" key="2">
    <source>
        <dbReference type="EMBL" id="TFY97245.1"/>
    </source>
</evidence>
<keyword evidence="2" id="KW-0378">Hydrolase</keyword>
<feature type="domain" description="AB hydrolase-1" evidence="1">
    <location>
        <begin position="40"/>
        <end position="273"/>
    </location>
</feature>
<accession>A0A4Z0BD67</accession>
<dbReference type="AlphaFoldDB" id="A0A4Z0BD67"/>
<proteinExistence type="predicted"/>
<gene>
    <name evidence="2" type="ORF">EZ242_17085</name>
</gene>
<dbReference type="PRINTS" id="PR00111">
    <property type="entry name" value="ABHYDROLASE"/>
</dbReference>
<dbReference type="PANTHER" id="PTHR43798:SF33">
    <property type="entry name" value="HYDROLASE, PUTATIVE (AFU_ORTHOLOGUE AFUA_2G14860)-RELATED"/>
    <property type="match status" value="1"/>
</dbReference>
<reference evidence="2 3" key="1">
    <citation type="submission" date="2019-03" db="EMBL/GenBank/DDBJ databases">
        <title>Ramlibacter rhizophilus CCTCC AB2015357, whole genome shotgun sequence.</title>
        <authorList>
            <person name="Zhang X."/>
            <person name="Feng G."/>
            <person name="Zhu H."/>
        </authorList>
    </citation>
    <scope>NUCLEOTIDE SEQUENCE [LARGE SCALE GENOMIC DNA]</scope>
    <source>
        <strain evidence="2 3">CCTCC AB2015357</strain>
    </source>
</reference>
<evidence type="ECO:0000259" key="1">
    <source>
        <dbReference type="Pfam" id="PF12697"/>
    </source>
</evidence>
<sequence>MATSEPNDLPALAARHPARELATAGGVVSFRESGQGTPVVVLLHGIGSGSGSWVRQLDALASQARVLAWDAPGYGRSAALPAPEPRAEDYGARVWQWLDAVGLGDERVVLVGHSLGALMASAATRLAPSRVRQLVLLSPAQGYGQAEAEVREAKRQDRLNNLHTLGPAGMADKRGAAMLSASASPQMVAYVKSIMAQVHPGGYEQATHMLAGAHLAGLLQGLPCPGLVACGDADGITTAAASRALAERAGLPYASLGPVGHACAIEAAEAVNRLIAERVRA</sequence>
<organism evidence="2 3">
    <name type="scientific">Ramlibacter rhizophilus</name>
    <dbReference type="NCBI Taxonomy" id="1781167"/>
    <lineage>
        <taxon>Bacteria</taxon>
        <taxon>Pseudomonadati</taxon>
        <taxon>Pseudomonadota</taxon>
        <taxon>Betaproteobacteria</taxon>
        <taxon>Burkholderiales</taxon>
        <taxon>Comamonadaceae</taxon>
        <taxon>Ramlibacter</taxon>
    </lineage>
</organism>
<dbReference type="Gene3D" id="3.40.50.1820">
    <property type="entry name" value="alpha/beta hydrolase"/>
    <property type="match status" value="1"/>
</dbReference>
<protein>
    <submittedName>
        <fullName evidence="2">Alpha/beta fold hydrolase</fullName>
    </submittedName>
</protein>